<evidence type="ECO:0000313" key="2">
    <source>
        <dbReference type="Proteomes" id="UP001589865"/>
    </source>
</evidence>
<evidence type="ECO:0000313" key="1">
    <source>
        <dbReference type="EMBL" id="MFC0407236.1"/>
    </source>
</evidence>
<dbReference type="SUPFAM" id="SSF51604">
    <property type="entry name" value="Enolase C-terminal domain-like"/>
    <property type="match status" value="1"/>
</dbReference>
<accession>A0ABV6JSE3</accession>
<dbReference type="Proteomes" id="UP001589865">
    <property type="component" value="Unassembled WGS sequence"/>
</dbReference>
<keyword evidence="2" id="KW-1185">Reference proteome</keyword>
<dbReference type="RefSeq" id="WP_377042929.1">
    <property type="nucleotide sequence ID" value="NZ_JBHLUN010000002.1"/>
</dbReference>
<dbReference type="InterPro" id="IPR036849">
    <property type="entry name" value="Enolase-like_C_sf"/>
</dbReference>
<proteinExistence type="predicted"/>
<evidence type="ECO:0008006" key="3">
    <source>
        <dbReference type="Google" id="ProtNLM"/>
    </source>
</evidence>
<comment type="caution">
    <text evidence="1">The sequence shown here is derived from an EMBL/GenBank/DDBJ whole genome shotgun (WGS) entry which is preliminary data.</text>
</comment>
<organism evidence="1 2">
    <name type="scientific">Roseomonas elaeocarpi</name>
    <dbReference type="NCBI Taxonomy" id="907779"/>
    <lineage>
        <taxon>Bacteria</taxon>
        <taxon>Pseudomonadati</taxon>
        <taxon>Pseudomonadota</taxon>
        <taxon>Alphaproteobacteria</taxon>
        <taxon>Acetobacterales</taxon>
        <taxon>Roseomonadaceae</taxon>
        <taxon>Roseomonas</taxon>
    </lineage>
</organism>
<dbReference type="EMBL" id="JBHLUN010000002">
    <property type="protein sequence ID" value="MFC0407236.1"/>
    <property type="molecule type" value="Genomic_DNA"/>
</dbReference>
<gene>
    <name evidence="1" type="ORF">ACFFGY_03185</name>
</gene>
<protein>
    <recommendedName>
        <fullName evidence="3">Enolase C-terminal domain-containing protein</fullName>
    </recommendedName>
</protein>
<name>A0ABV6JSE3_9PROT</name>
<sequence length="73" mass="7899">MIPHPRAVDGFITVPDAPGLGVDIDEAFVARHPSRGNVSIPTSEASGSYLPGTYGEHVYTQTRLSRRRYFGPG</sequence>
<reference evidence="1 2" key="1">
    <citation type="submission" date="2024-09" db="EMBL/GenBank/DDBJ databases">
        <authorList>
            <person name="Sun Q."/>
            <person name="Mori K."/>
        </authorList>
    </citation>
    <scope>NUCLEOTIDE SEQUENCE [LARGE SCALE GENOMIC DNA]</scope>
    <source>
        <strain evidence="1 2">TBRC 5777</strain>
    </source>
</reference>
<dbReference type="Gene3D" id="3.20.20.120">
    <property type="entry name" value="Enolase-like C-terminal domain"/>
    <property type="match status" value="1"/>
</dbReference>